<proteinExistence type="predicted"/>
<keyword evidence="2" id="KW-1185">Reference proteome</keyword>
<dbReference type="OrthoDB" id="10414140at2759"/>
<dbReference type="GeneID" id="117649272"/>
<evidence type="ECO:0000313" key="3">
    <source>
        <dbReference type="RefSeq" id="XP_034247766.1"/>
    </source>
</evidence>
<protein>
    <submittedName>
        <fullName evidence="3 4">Uncharacterized protein LOC117649272</fullName>
    </submittedName>
</protein>
<keyword evidence="1" id="KW-0472">Membrane</keyword>
<feature type="transmembrane region" description="Helical" evidence="1">
    <location>
        <begin position="21"/>
        <end position="43"/>
    </location>
</feature>
<sequence length="186" mass="20456">MALLRKGCFCCELRTCVLVQAWTSMLIAVLHTAFGLLVLALMADLVPHEHLPEEVRVRLRPPAVMSGNRKAAAAAVREMKVQQALVGSMALMMGLINLSITIALVLGCRKENRRLLVPALIWGAAGLVFITVMTIVTLVATPAKVAALVAVSGVPLLVLSVYFWLHILSYYLELREEDRELKRQTL</sequence>
<dbReference type="RefSeq" id="XP_034247766.1">
    <property type="nucleotide sequence ID" value="XM_034391875.1"/>
</dbReference>
<dbReference type="KEGG" id="tpal:117649272"/>
<evidence type="ECO:0000313" key="4">
    <source>
        <dbReference type="RefSeq" id="XP_034247767.1"/>
    </source>
</evidence>
<dbReference type="InterPro" id="IPR031720">
    <property type="entry name" value="DUF4728"/>
</dbReference>
<keyword evidence="1" id="KW-0812">Transmembrane</keyword>
<feature type="transmembrane region" description="Helical" evidence="1">
    <location>
        <begin position="146"/>
        <end position="172"/>
    </location>
</feature>
<gene>
    <name evidence="3 4" type="primary">LOC117649272</name>
</gene>
<dbReference type="Pfam" id="PF15860">
    <property type="entry name" value="DUF4728"/>
    <property type="match status" value="1"/>
</dbReference>
<accession>A0A6P8ZDP6</accession>
<feature type="transmembrane region" description="Helical" evidence="1">
    <location>
        <begin position="85"/>
        <end position="107"/>
    </location>
</feature>
<evidence type="ECO:0000313" key="2">
    <source>
        <dbReference type="Proteomes" id="UP000515158"/>
    </source>
</evidence>
<keyword evidence="1" id="KW-1133">Transmembrane helix</keyword>
<reference evidence="3 4" key="1">
    <citation type="submission" date="2025-04" db="UniProtKB">
        <authorList>
            <consortium name="RefSeq"/>
        </authorList>
    </citation>
    <scope>IDENTIFICATION</scope>
    <source>
        <tissue evidence="3 4">Total insect</tissue>
    </source>
</reference>
<dbReference type="AlphaFoldDB" id="A0A6P8ZDP6"/>
<feature type="transmembrane region" description="Helical" evidence="1">
    <location>
        <begin position="119"/>
        <end position="140"/>
    </location>
</feature>
<organism evidence="4">
    <name type="scientific">Thrips palmi</name>
    <name type="common">Melon thrips</name>
    <dbReference type="NCBI Taxonomy" id="161013"/>
    <lineage>
        <taxon>Eukaryota</taxon>
        <taxon>Metazoa</taxon>
        <taxon>Ecdysozoa</taxon>
        <taxon>Arthropoda</taxon>
        <taxon>Hexapoda</taxon>
        <taxon>Insecta</taxon>
        <taxon>Pterygota</taxon>
        <taxon>Neoptera</taxon>
        <taxon>Paraneoptera</taxon>
        <taxon>Thysanoptera</taxon>
        <taxon>Terebrantia</taxon>
        <taxon>Thripoidea</taxon>
        <taxon>Thripidae</taxon>
        <taxon>Thrips</taxon>
    </lineage>
</organism>
<dbReference type="RefSeq" id="XP_034247767.1">
    <property type="nucleotide sequence ID" value="XM_034391876.1"/>
</dbReference>
<dbReference type="Proteomes" id="UP000515158">
    <property type="component" value="Unplaced"/>
</dbReference>
<evidence type="ECO:0000256" key="1">
    <source>
        <dbReference type="SAM" id="Phobius"/>
    </source>
</evidence>
<name>A0A6P8ZDP6_THRPL</name>